<comment type="catalytic activity">
    <reaction evidence="3">
        <text>uridine(35) in tRNA(Tyr) = pseudouridine(35) in tRNA(Tyr)</text>
        <dbReference type="Rhea" id="RHEA:60556"/>
        <dbReference type="Rhea" id="RHEA-COMP:15607"/>
        <dbReference type="Rhea" id="RHEA-COMP:15608"/>
        <dbReference type="ChEBI" id="CHEBI:65314"/>
        <dbReference type="ChEBI" id="CHEBI:65315"/>
    </reaction>
</comment>
<comment type="catalytic activity">
    <reaction evidence="4">
        <text>uridine(2604) in 23S rRNA = pseudouridine(2604) in 23S rRNA</text>
        <dbReference type="Rhea" id="RHEA:38875"/>
        <dbReference type="Rhea" id="RHEA-COMP:10093"/>
        <dbReference type="Rhea" id="RHEA-COMP:10094"/>
        <dbReference type="ChEBI" id="CHEBI:65314"/>
        <dbReference type="ChEBI" id="CHEBI:65315"/>
        <dbReference type="EC" id="5.4.99.21"/>
    </reaction>
</comment>
<dbReference type="OrthoDB" id="9807213at2"/>
<evidence type="ECO:0000313" key="8">
    <source>
        <dbReference type="EMBL" id="AMJ98267.1"/>
    </source>
</evidence>
<gene>
    <name evidence="8" type="ORF">AVL55_08880</name>
</gene>
<dbReference type="InterPro" id="IPR042092">
    <property type="entry name" value="PsdUridine_s_RsuA/RluB/E/F_cat"/>
</dbReference>
<dbReference type="PROSITE" id="PS01149">
    <property type="entry name" value="PSI_RSU"/>
    <property type="match status" value="1"/>
</dbReference>
<dbReference type="PANTHER" id="PTHR47683:SF2">
    <property type="entry name" value="RNA-BINDING S4 DOMAIN-CONTAINING PROTEIN"/>
    <property type="match status" value="1"/>
</dbReference>
<organism evidence="8 9">
    <name type="scientific">Alteromonas macleodii</name>
    <name type="common">Pseudoalteromonas macleodii</name>
    <dbReference type="NCBI Taxonomy" id="28108"/>
    <lineage>
        <taxon>Bacteria</taxon>
        <taxon>Pseudomonadati</taxon>
        <taxon>Pseudomonadota</taxon>
        <taxon>Gammaproteobacteria</taxon>
        <taxon>Alteromonadales</taxon>
        <taxon>Alteromonadaceae</taxon>
        <taxon>Alteromonas/Salinimonas group</taxon>
        <taxon>Alteromonas</taxon>
    </lineage>
</organism>
<sequence>MSEQAPKRLNKYISDTGLCSRREADKLIEQNRVTVNNQPPELGTKVGPGDTVKVDGKVVGAVASDKSDRVYIVYNKPIGITCTTERHVKGNIIDAIGHKERIFPVGRLDKPSEGLIILTSDGDIVNKILRAENAHDKEYEVTVNQPISERFVNRMSRGVPILGTVTKPCVVKPTGKNTFTIILTQGLNRQIRRMCEFLGYEVTKLKRTRIMHLELGSLKPGQWRNLTSRELTIMQNAVRSSTKTASKVVLRK</sequence>
<dbReference type="PROSITE" id="PS50889">
    <property type="entry name" value="S4"/>
    <property type="match status" value="1"/>
</dbReference>
<dbReference type="Gene3D" id="3.30.70.1560">
    <property type="entry name" value="Alpha-L RNA-binding motif"/>
    <property type="match status" value="1"/>
</dbReference>
<dbReference type="InterPro" id="IPR036986">
    <property type="entry name" value="S4_RNA-bd_sf"/>
</dbReference>
<keyword evidence="5" id="KW-0694">RNA-binding</keyword>
<dbReference type="InterPro" id="IPR000748">
    <property type="entry name" value="PsdUridine_synth_RsuA/RluB/E/F"/>
</dbReference>
<keyword evidence="2 6" id="KW-0413">Isomerase</keyword>
<dbReference type="NCBIfam" id="TIGR00093">
    <property type="entry name" value="pseudouridine synthase"/>
    <property type="match status" value="1"/>
</dbReference>
<dbReference type="FunFam" id="3.30.70.1560:FF:000002">
    <property type="entry name" value="Pseudouridine synthase"/>
    <property type="match status" value="1"/>
</dbReference>
<dbReference type="GO" id="GO:0000455">
    <property type="term" value="P:enzyme-directed rRNA pseudouridine synthesis"/>
    <property type="evidence" value="ECO:0007669"/>
    <property type="project" value="UniProtKB-ARBA"/>
</dbReference>
<dbReference type="CDD" id="cd02554">
    <property type="entry name" value="PseudoU_synth_RluF"/>
    <property type="match status" value="1"/>
</dbReference>
<dbReference type="InterPro" id="IPR020103">
    <property type="entry name" value="PsdUridine_synth_cat_dom_sf"/>
</dbReference>
<dbReference type="CDD" id="cd00165">
    <property type="entry name" value="S4"/>
    <property type="match status" value="1"/>
</dbReference>
<dbReference type="GO" id="GO:0003723">
    <property type="term" value="F:RNA binding"/>
    <property type="evidence" value="ECO:0007669"/>
    <property type="project" value="UniProtKB-KW"/>
</dbReference>
<evidence type="ECO:0000256" key="3">
    <source>
        <dbReference type="ARBA" id="ARBA00036390"/>
    </source>
</evidence>
<dbReference type="Proteomes" id="UP000063991">
    <property type="component" value="Chromosome"/>
</dbReference>
<evidence type="ECO:0000256" key="5">
    <source>
        <dbReference type="PROSITE-ProRule" id="PRU00182"/>
    </source>
</evidence>
<dbReference type="NCBIfam" id="NF007784">
    <property type="entry name" value="PRK10475.1"/>
    <property type="match status" value="1"/>
</dbReference>
<evidence type="ECO:0000256" key="2">
    <source>
        <dbReference type="ARBA" id="ARBA00023235"/>
    </source>
</evidence>
<dbReference type="InterPro" id="IPR006145">
    <property type="entry name" value="PsdUridine_synth_RsuA/RluA"/>
</dbReference>
<evidence type="ECO:0000256" key="6">
    <source>
        <dbReference type="RuleBase" id="RU003887"/>
    </source>
</evidence>
<dbReference type="GO" id="GO:0160138">
    <property type="term" value="F:23S rRNA pseudouridine(2604) synthase activity"/>
    <property type="evidence" value="ECO:0007669"/>
    <property type="project" value="UniProtKB-EC"/>
</dbReference>
<name>A0A126PZ10_ALTMA</name>
<dbReference type="Pfam" id="PF01479">
    <property type="entry name" value="S4"/>
    <property type="match status" value="1"/>
</dbReference>
<reference evidence="8 9" key="1">
    <citation type="submission" date="2015-12" db="EMBL/GenBank/DDBJ databases">
        <authorList>
            <person name="Shamseldin A."/>
            <person name="Moawad H."/>
            <person name="Abd El-Rahim W.M."/>
            <person name="Sadowsky M.J."/>
        </authorList>
    </citation>
    <scope>NUCLEOTIDE SEQUENCE [LARGE SCALE GENOMIC DNA]</scope>
    <source>
        <strain evidence="8 9">D7</strain>
    </source>
</reference>
<feature type="domain" description="RNA-binding S4" evidence="7">
    <location>
        <begin position="7"/>
        <end position="64"/>
    </location>
</feature>
<dbReference type="InterPro" id="IPR050343">
    <property type="entry name" value="RsuA_PseudoU_synthase"/>
</dbReference>
<dbReference type="Gene3D" id="3.30.70.580">
    <property type="entry name" value="Pseudouridine synthase I, catalytic domain, N-terminal subdomain"/>
    <property type="match status" value="1"/>
</dbReference>
<evidence type="ECO:0000256" key="1">
    <source>
        <dbReference type="ARBA" id="ARBA00008348"/>
    </source>
</evidence>
<evidence type="ECO:0000256" key="4">
    <source>
        <dbReference type="ARBA" id="ARBA00036535"/>
    </source>
</evidence>
<proteinExistence type="inferred from homology"/>
<dbReference type="InterPro" id="IPR018496">
    <property type="entry name" value="PsdUridine_synth_RsuA/RluB_CS"/>
</dbReference>
<evidence type="ECO:0000259" key="7">
    <source>
        <dbReference type="SMART" id="SM00363"/>
    </source>
</evidence>
<comment type="similarity">
    <text evidence="1 6">Belongs to the pseudouridine synthase RsuA family.</text>
</comment>
<dbReference type="EC" id="5.4.99.-" evidence="6"/>
<dbReference type="InterPro" id="IPR002942">
    <property type="entry name" value="S4_RNA-bd"/>
</dbReference>
<evidence type="ECO:0000313" key="9">
    <source>
        <dbReference type="Proteomes" id="UP000063991"/>
    </source>
</evidence>
<dbReference type="EMBL" id="CP014323">
    <property type="protein sequence ID" value="AMJ98267.1"/>
    <property type="molecule type" value="Genomic_DNA"/>
</dbReference>
<dbReference type="PANTHER" id="PTHR47683">
    <property type="entry name" value="PSEUDOURIDINE SYNTHASE FAMILY PROTEIN-RELATED"/>
    <property type="match status" value="1"/>
</dbReference>
<accession>A0A126PZ10</accession>
<dbReference type="SUPFAM" id="SSF55120">
    <property type="entry name" value="Pseudouridine synthase"/>
    <property type="match status" value="1"/>
</dbReference>
<dbReference type="Gene3D" id="3.10.290.10">
    <property type="entry name" value="RNA-binding S4 domain"/>
    <property type="match status" value="1"/>
</dbReference>
<dbReference type="AlphaFoldDB" id="A0A126PZ10"/>
<dbReference type="SUPFAM" id="SSF55174">
    <property type="entry name" value="Alpha-L RNA-binding motif"/>
    <property type="match status" value="1"/>
</dbReference>
<dbReference type="SMART" id="SM00363">
    <property type="entry name" value="S4"/>
    <property type="match status" value="1"/>
</dbReference>
<dbReference type="RefSeq" id="WP_061094878.1">
    <property type="nucleotide sequence ID" value="NZ_CP014323.1"/>
</dbReference>
<dbReference type="InterPro" id="IPR020094">
    <property type="entry name" value="TruA/RsuA/RluB/E/F_N"/>
</dbReference>
<protein>
    <recommendedName>
        <fullName evidence="6">Pseudouridine synthase</fullName>
        <ecNumber evidence="6">5.4.99.-</ecNumber>
    </recommendedName>
</protein>
<dbReference type="Pfam" id="PF00849">
    <property type="entry name" value="PseudoU_synth_2"/>
    <property type="match status" value="1"/>
</dbReference>
<dbReference type="FunFam" id="3.10.290.10:FF:000003">
    <property type="entry name" value="Pseudouridine synthase"/>
    <property type="match status" value="1"/>
</dbReference>